<dbReference type="InterPro" id="IPR020616">
    <property type="entry name" value="Thiolase_N"/>
</dbReference>
<dbReference type="Pfam" id="PF00108">
    <property type="entry name" value="Thiolase_N"/>
    <property type="match status" value="1"/>
</dbReference>
<gene>
    <name evidence="9" type="ORF">GV791_16080</name>
</gene>
<dbReference type="GO" id="GO:0016747">
    <property type="term" value="F:acyltransferase activity, transferring groups other than amino-acyl groups"/>
    <property type="evidence" value="ECO:0007669"/>
    <property type="project" value="InterPro"/>
</dbReference>
<comment type="caution">
    <text evidence="9">The sequence shown here is derived from an EMBL/GenBank/DDBJ whole genome shotgun (WGS) entry which is preliminary data.</text>
</comment>
<evidence type="ECO:0000256" key="1">
    <source>
        <dbReference type="ARBA" id="ARBA00012352"/>
    </source>
</evidence>
<feature type="domain" description="Thiolase C-terminal" evidence="8">
    <location>
        <begin position="284"/>
        <end position="408"/>
    </location>
</feature>
<dbReference type="EC" id="2.3.1.176" evidence="1"/>
<evidence type="ECO:0000259" key="7">
    <source>
        <dbReference type="Pfam" id="PF00108"/>
    </source>
</evidence>
<name>A0A6P1CQF4_9NOCA</name>
<dbReference type="Gene3D" id="3.40.47.10">
    <property type="match status" value="1"/>
</dbReference>
<keyword evidence="5" id="KW-0446">Lipid-binding</keyword>
<dbReference type="InterPro" id="IPR055140">
    <property type="entry name" value="Thiolase_C_2"/>
</dbReference>
<dbReference type="NCBIfam" id="NF004936">
    <property type="entry name" value="PRK06289.1"/>
    <property type="match status" value="1"/>
</dbReference>
<dbReference type="CDD" id="cd00829">
    <property type="entry name" value="SCP-x_thiolase"/>
    <property type="match status" value="1"/>
</dbReference>
<evidence type="ECO:0000256" key="5">
    <source>
        <dbReference type="ARBA" id="ARBA00023121"/>
    </source>
</evidence>
<evidence type="ECO:0000259" key="8">
    <source>
        <dbReference type="Pfam" id="PF22691"/>
    </source>
</evidence>
<dbReference type="PROSITE" id="PS00737">
    <property type="entry name" value="THIOLASE_2"/>
    <property type="match status" value="1"/>
</dbReference>
<dbReference type="PIRSF" id="PIRSF000429">
    <property type="entry name" value="Ac-CoA_Ac_transf"/>
    <property type="match status" value="1"/>
</dbReference>
<keyword evidence="2" id="KW-0813">Transport</keyword>
<dbReference type="Pfam" id="PF22691">
    <property type="entry name" value="Thiolase_C_1"/>
    <property type="match status" value="1"/>
</dbReference>
<proteinExistence type="predicted"/>
<protein>
    <recommendedName>
        <fullName evidence="1">propanoyl-CoA C-acyltransferase</fullName>
        <ecNumber evidence="1">2.3.1.176</ecNumber>
    </recommendedName>
    <alternativeName>
        <fullName evidence="6">Propanoyl-CoA C-acyltransferase</fullName>
    </alternativeName>
</protein>
<reference evidence="9 10" key="1">
    <citation type="submission" date="2020-01" db="EMBL/GenBank/DDBJ databases">
        <title>Genetics and antimicrobial susceptibilities of Nocardia species isolated from the soil; a comparison with species isolated from humans.</title>
        <authorList>
            <person name="Carrasco G."/>
            <person name="Monzon S."/>
            <person name="Sansegundo M."/>
            <person name="Garcia E."/>
            <person name="Garrido N."/>
            <person name="Medina M.J."/>
            <person name="Villalon P."/>
            <person name="Ramirez-Arocha A.C."/>
            <person name="Jimenez P."/>
            <person name="Cuesta I."/>
            <person name="Valdezate S."/>
        </authorList>
    </citation>
    <scope>NUCLEOTIDE SEQUENCE [LARGE SCALE GENOMIC DNA]</scope>
    <source>
        <strain evidence="9 10">CNM20110626</strain>
    </source>
</reference>
<dbReference type="PANTHER" id="PTHR42870:SF1">
    <property type="entry name" value="NON-SPECIFIC LIPID-TRANSFER PROTEIN-LIKE 2"/>
    <property type="match status" value="1"/>
</dbReference>
<evidence type="ECO:0000256" key="3">
    <source>
        <dbReference type="ARBA" id="ARBA00022679"/>
    </source>
</evidence>
<evidence type="ECO:0000256" key="6">
    <source>
        <dbReference type="ARBA" id="ARBA00032316"/>
    </source>
</evidence>
<dbReference type="GO" id="GO:0006869">
    <property type="term" value="P:lipid transport"/>
    <property type="evidence" value="ECO:0007669"/>
    <property type="project" value="UniProtKB-KW"/>
</dbReference>
<dbReference type="InterPro" id="IPR016039">
    <property type="entry name" value="Thiolase-like"/>
</dbReference>
<dbReference type="EMBL" id="JAAGVB010000023">
    <property type="protein sequence ID" value="NEW34062.1"/>
    <property type="molecule type" value="Genomic_DNA"/>
</dbReference>
<dbReference type="Proteomes" id="UP000471166">
    <property type="component" value="Unassembled WGS sequence"/>
</dbReference>
<dbReference type="AlphaFoldDB" id="A0A6P1CQF4"/>
<sequence length="429" mass="45198">MTTPVYVLGGAQTDFARNWSKEGLGLVDMFAEIVPAALSDACVAEREVGVIHVSNLAGELFAGQAQLGGMVVAAVPGLDGLPSTRHEAACASGSTAVLAACADIESGRYDVALVAGIELMRNVPAQKAAEYLGTAAWAGREAVDATYPWPALFADIAREYDRRYGLDHAHLGRFAEIAFANGSRNPRAQTRDWEFAPGSFDVNDEVNPIVEGMLRKTDCGRITDGGAAVVLAGPKFAQAWAQRTGADLDQEATIAGFGHRTASLLLADKIADSVDRTYLFPHLHGAIADAYRRAGIAGVADLDVAEIHDCFTINGLLTLEHIGLAKPGKGGEAIMDGSIERGGRLPVNPGGGLMSHGHPVGATGIRMILDSARQVTDRAGEQQIDNARRALTVNIGGSFTTTVATVVTRGHRLVTRAEHRTSTNSSNPR</sequence>
<organism evidence="9 10">
    <name type="scientific">Nocardia cyriacigeorgica</name>
    <dbReference type="NCBI Taxonomy" id="135487"/>
    <lineage>
        <taxon>Bacteria</taxon>
        <taxon>Bacillati</taxon>
        <taxon>Actinomycetota</taxon>
        <taxon>Actinomycetes</taxon>
        <taxon>Mycobacteriales</taxon>
        <taxon>Nocardiaceae</taxon>
        <taxon>Nocardia</taxon>
    </lineage>
</organism>
<accession>A0A6P1CQF4</accession>
<evidence type="ECO:0000313" key="9">
    <source>
        <dbReference type="EMBL" id="NEW34062.1"/>
    </source>
</evidence>
<evidence type="ECO:0000256" key="4">
    <source>
        <dbReference type="ARBA" id="ARBA00023055"/>
    </source>
</evidence>
<keyword evidence="3" id="KW-0808">Transferase</keyword>
<evidence type="ECO:0000313" key="10">
    <source>
        <dbReference type="Proteomes" id="UP000471166"/>
    </source>
</evidence>
<dbReference type="PANTHER" id="PTHR42870">
    <property type="entry name" value="ACETYL-COA C-ACETYLTRANSFERASE"/>
    <property type="match status" value="1"/>
</dbReference>
<dbReference type="GO" id="GO:0008289">
    <property type="term" value="F:lipid binding"/>
    <property type="evidence" value="ECO:0007669"/>
    <property type="project" value="UniProtKB-KW"/>
</dbReference>
<dbReference type="SUPFAM" id="SSF53901">
    <property type="entry name" value="Thiolase-like"/>
    <property type="match status" value="2"/>
</dbReference>
<dbReference type="InterPro" id="IPR020613">
    <property type="entry name" value="Thiolase_CS"/>
</dbReference>
<keyword evidence="4" id="KW-0445">Lipid transport</keyword>
<evidence type="ECO:0000256" key="2">
    <source>
        <dbReference type="ARBA" id="ARBA00022448"/>
    </source>
</evidence>
<dbReference type="InterPro" id="IPR002155">
    <property type="entry name" value="Thiolase"/>
</dbReference>
<feature type="domain" description="Thiolase N-terminal" evidence="7">
    <location>
        <begin position="5"/>
        <end position="205"/>
    </location>
</feature>